<comment type="cofactor">
    <cofactor evidence="1">
        <name>FMN</name>
        <dbReference type="ChEBI" id="CHEBI:58210"/>
    </cofactor>
</comment>
<sequence>MLPLVVREIITETPSIVSIRLEAADGSALPPWQPGAHIDVQLVTRHERQYSLCGDPADITGYRIAVLREPFSRGGSHYIHGFLRVGSRVWVRPPRNLFQLAAAPSYLLLAAGIGITPILSMARHLAAEGADWRMMYLARRGEDLAFSDELAALGDRATTHISTQAGRLDLAALLVDIAPGTAVYACGPQGFIDALTELGSALPAGSSIHVERFEPKLREHLPDEVFTVVCTRSAVTVEIPAQRSMLEALQGAGVPVEGSCLRGICGSCALHVLDGTPEHRDSLTGDDASTTIYPCVSRSISPTLVVDA</sequence>
<dbReference type="GO" id="GO:0051213">
    <property type="term" value="F:dioxygenase activity"/>
    <property type="evidence" value="ECO:0007669"/>
    <property type="project" value="UniProtKB-KW"/>
</dbReference>
<evidence type="ECO:0000256" key="5">
    <source>
        <dbReference type="ARBA" id="ARBA00022714"/>
    </source>
</evidence>
<keyword evidence="8" id="KW-0408">Iron</keyword>
<evidence type="ECO:0000256" key="9">
    <source>
        <dbReference type="ARBA" id="ARBA00023014"/>
    </source>
</evidence>
<dbReference type="PROSITE" id="PS51384">
    <property type="entry name" value="FAD_FR"/>
    <property type="match status" value="1"/>
</dbReference>
<dbReference type="InterPro" id="IPR050415">
    <property type="entry name" value="MRET"/>
</dbReference>
<keyword evidence="5" id="KW-0001">2Fe-2S</keyword>
<protein>
    <submittedName>
        <fullName evidence="12">Phthalate dioxygenase reductase</fullName>
        <ecNumber evidence="12">1.-.-.-</ecNumber>
    </submittedName>
</protein>
<dbReference type="InterPro" id="IPR017927">
    <property type="entry name" value="FAD-bd_FR_type"/>
</dbReference>
<dbReference type="Gene3D" id="2.40.30.10">
    <property type="entry name" value="Translation factors"/>
    <property type="match status" value="1"/>
</dbReference>
<dbReference type="AlphaFoldDB" id="A0A0F0L803"/>
<keyword evidence="4" id="KW-0288">FMN</keyword>
<proteinExistence type="predicted"/>
<evidence type="ECO:0000256" key="8">
    <source>
        <dbReference type="ARBA" id="ARBA00023004"/>
    </source>
</evidence>
<comment type="cofactor">
    <cofactor evidence="2">
        <name>FAD</name>
        <dbReference type="ChEBI" id="CHEBI:57692"/>
    </cofactor>
</comment>
<dbReference type="PROSITE" id="PS00197">
    <property type="entry name" value="2FE2S_FER_1"/>
    <property type="match status" value="1"/>
</dbReference>
<evidence type="ECO:0000259" key="10">
    <source>
        <dbReference type="PROSITE" id="PS51085"/>
    </source>
</evidence>
<dbReference type="SUPFAM" id="SSF52343">
    <property type="entry name" value="Ferredoxin reductase-like, C-terminal NADP-linked domain"/>
    <property type="match status" value="1"/>
</dbReference>
<dbReference type="CDD" id="cd00207">
    <property type="entry name" value="fer2"/>
    <property type="match status" value="1"/>
</dbReference>
<comment type="caution">
    <text evidence="12">The sequence shown here is derived from an EMBL/GenBank/DDBJ whole genome shotgun (WGS) entry which is preliminary data.</text>
</comment>
<evidence type="ECO:0000256" key="6">
    <source>
        <dbReference type="ARBA" id="ARBA00022723"/>
    </source>
</evidence>
<evidence type="ECO:0000256" key="4">
    <source>
        <dbReference type="ARBA" id="ARBA00022643"/>
    </source>
</evidence>
<dbReference type="InterPro" id="IPR006058">
    <property type="entry name" value="2Fe2S_fd_BS"/>
</dbReference>
<keyword evidence="3" id="KW-0285">Flavoprotein</keyword>
<dbReference type="InterPro" id="IPR001041">
    <property type="entry name" value="2Fe-2S_ferredoxin-type"/>
</dbReference>
<dbReference type="CDD" id="cd06185">
    <property type="entry name" value="PDR_like"/>
    <property type="match status" value="1"/>
</dbReference>
<dbReference type="InterPro" id="IPR039261">
    <property type="entry name" value="FNR_nucleotide-bd"/>
</dbReference>
<dbReference type="Proteomes" id="UP000033640">
    <property type="component" value="Unassembled WGS sequence"/>
</dbReference>
<dbReference type="PANTHER" id="PTHR47354">
    <property type="entry name" value="NADH OXIDOREDUCTASE HCR"/>
    <property type="match status" value="1"/>
</dbReference>
<dbReference type="PANTHER" id="PTHR47354:SF1">
    <property type="entry name" value="CARNITINE MONOOXYGENASE REDUCTASE SUBUNIT"/>
    <property type="match status" value="1"/>
</dbReference>
<dbReference type="InterPro" id="IPR054582">
    <property type="entry name" value="DmmA-like_N"/>
</dbReference>
<organism evidence="12 13">
    <name type="scientific">Microbacterium oxydans</name>
    <dbReference type="NCBI Taxonomy" id="82380"/>
    <lineage>
        <taxon>Bacteria</taxon>
        <taxon>Bacillati</taxon>
        <taxon>Actinomycetota</taxon>
        <taxon>Actinomycetes</taxon>
        <taxon>Micrococcales</taxon>
        <taxon>Microbacteriaceae</taxon>
        <taxon>Microbacterium</taxon>
    </lineage>
</organism>
<dbReference type="PROSITE" id="PS51085">
    <property type="entry name" value="2FE2S_FER_2"/>
    <property type="match status" value="1"/>
</dbReference>
<dbReference type="GO" id="GO:0046872">
    <property type="term" value="F:metal ion binding"/>
    <property type="evidence" value="ECO:0007669"/>
    <property type="project" value="UniProtKB-KW"/>
</dbReference>
<dbReference type="OrthoDB" id="502624at2"/>
<evidence type="ECO:0000313" key="12">
    <source>
        <dbReference type="EMBL" id="KJL29263.1"/>
    </source>
</evidence>
<dbReference type="InterPro" id="IPR012675">
    <property type="entry name" value="Beta-grasp_dom_sf"/>
</dbReference>
<dbReference type="SUPFAM" id="SSF63380">
    <property type="entry name" value="Riboflavin synthase domain-like"/>
    <property type="match status" value="1"/>
</dbReference>
<dbReference type="PATRIC" id="fig|82380.11.peg.1926"/>
<dbReference type="Gene3D" id="3.10.20.30">
    <property type="match status" value="1"/>
</dbReference>
<feature type="domain" description="FAD-binding FR-type" evidence="11">
    <location>
        <begin position="1"/>
        <end position="101"/>
    </location>
</feature>
<dbReference type="SUPFAM" id="SSF54292">
    <property type="entry name" value="2Fe-2S ferredoxin-like"/>
    <property type="match status" value="1"/>
</dbReference>
<feature type="domain" description="2Fe-2S ferredoxin-type" evidence="10">
    <location>
        <begin position="224"/>
        <end position="308"/>
    </location>
</feature>
<evidence type="ECO:0000313" key="13">
    <source>
        <dbReference type="Proteomes" id="UP000033640"/>
    </source>
</evidence>
<keyword evidence="9" id="KW-0411">Iron-sulfur</keyword>
<accession>A0A0F0L803</accession>
<keyword evidence="7 12" id="KW-0560">Oxidoreductase</keyword>
<evidence type="ECO:0000256" key="2">
    <source>
        <dbReference type="ARBA" id="ARBA00001974"/>
    </source>
</evidence>
<dbReference type="EMBL" id="JYIW01000024">
    <property type="protein sequence ID" value="KJL29263.1"/>
    <property type="molecule type" value="Genomic_DNA"/>
</dbReference>
<evidence type="ECO:0000256" key="1">
    <source>
        <dbReference type="ARBA" id="ARBA00001917"/>
    </source>
</evidence>
<dbReference type="PRINTS" id="PR00409">
    <property type="entry name" value="PHDIOXRDTASE"/>
</dbReference>
<reference evidence="12 13" key="1">
    <citation type="submission" date="2015-02" db="EMBL/GenBank/DDBJ databases">
        <title>Draft genome sequences of ten Microbacterium spp. with emphasis on heavy metal contaminated environments.</title>
        <authorList>
            <person name="Corretto E."/>
        </authorList>
    </citation>
    <scope>NUCLEOTIDE SEQUENCE [LARGE SCALE GENOMIC DNA]</scope>
    <source>
        <strain evidence="12 13">BEL4b</strain>
    </source>
</reference>
<dbReference type="Pfam" id="PF00111">
    <property type="entry name" value="Fer2"/>
    <property type="match status" value="1"/>
</dbReference>
<gene>
    <name evidence="12" type="primary">ophA1</name>
    <name evidence="12" type="ORF">RS83_01892</name>
</gene>
<keyword evidence="6" id="KW-0479">Metal-binding</keyword>
<dbReference type="InterPro" id="IPR036010">
    <property type="entry name" value="2Fe-2S_ferredoxin-like_sf"/>
</dbReference>
<dbReference type="Gene3D" id="3.40.50.80">
    <property type="entry name" value="Nucleotide-binding domain of ferredoxin-NADP reductase (FNR) module"/>
    <property type="match status" value="1"/>
</dbReference>
<evidence type="ECO:0000259" key="11">
    <source>
        <dbReference type="PROSITE" id="PS51384"/>
    </source>
</evidence>
<dbReference type="InterPro" id="IPR017938">
    <property type="entry name" value="Riboflavin_synthase-like_b-brl"/>
</dbReference>
<keyword evidence="12" id="KW-0223">Dioxygenase</keyword>
<name>A0A0F0L803_9MICO</name>
<evidence type="ECO:0000256" key="7">
    <source>
        <dbReference type="ARBA" id="ARBA00023002"/>
    </source>
</evidence>
<dbReference type="Pfam" id="PF22290">
    <property type="entry name" value="DmmA-like_N"/>
    <property type="match status" value="1"/>
</dbReference>
<evidence type="ECO:0000256" key="3">
    <source>
        <dbReference type="ARBA" id="ARBA00022630"/>
    </source>
</evidence>
<dbReference type="GO" id="GO:0051537">
    <property type="term" value="F:2 iron, 2 sulfur cluster binding"/>
    <property type="evidence" value="ECO:0007669"/>
    <property type="project" value="UniProtKB-KW"/>
</dbReference>
<dbReference type="EC" id="1.-.-.-" evidence="12"/>